<keyword evidence="4" id="KW-0245">EGF-like domain</keyword>
<proteinExistence type="inferred from homology"/>
<dbReference type="PROSITE" id="PS50026">
    <property type="entry name" value="EGF_3"/>
    <property type="match status" value="2"/>
</dbReference>
<dbReference type="InterPro" id="IPR000742">
    <property type="entry name" value="EGF"/>
</dbReference>
<dbReference type="InterPro" id="IPR040911">
    <property type="entry name" value="Exostosin_GT47"/>
</dbReference>
<feature type="disulfide bond" evidence="4">
    <location>
        <begin position="244"/>
        <end position="253"/>
    </location>
</feature>
<keyword evidence="8" id="KW-1185">Reference proteome</keyword>
<dbReference type="SMART" id="SM00181">
    <property type="entry name" value="EGF"/>
    <property type="match status" value="3"/>
</dbReference>
<comment type="caution">
    <text evidence="4">Lacks conserved residue(s) required for the propagation of feature annotation.</text>
</comment>
<dbReference type="InterPro" id="IPR004263">
    <property type="entry name" value="Exostosin"/>
</dbReference>
<feature type="disulfide bond" evidence="4">
    <location>
        <begin position="50"/>
        <end position="60"/>
    </location>
</feature>
<dbReference type="Pfam" id="PF03016">
    <property type="entry name" value="Exostosin_GT47"/>
    <property type="match status" value="1"/>
</dbReference>
<dbReference type="PROSITE" id="PS00022">
    <property type="entry name" value="EGF_1"/>
    <property type="match status" value="2"/>
</dbReference>
<dbReference type="Proteomes" id="UP000612055">
    <property type="component" value="Unassembled WGS sequence"/>
</dbReference>
<dbReference type="PANTHER" id="PTHR11062:SF376">
    <property type="entry name" value="EXOSTOSIN FAMILY PROTEIN"/>
    <property type="match status" value="1"/>
</dbReference>
<feature type="disulfide bond" evidence="4">
    <location>
        <begin position="69"/>
        <end position="78"/>
    </location>
</feature>
<dbReference type="GO" id="GO:0000139">
    <property type="term" value="C:Golgi membrane"/>
    <property type="evidence" value="ECO:0007669"/>
    <property type="project" value="UniProtKB-SubCell"/>
</dbReference>
<evidence type="ECO:0000313" key="7">
    <source>
        <dbReference type="EMBL" id="KAG2486339.1"/>
    </source>
</evidence>
<protein>
    <recommendedName>
        <fullName evidence="6">EGF-like domain-containing protein</fullName>
    </recommendedName>
</protein>
<feature type="domain" description="EGF-like" evidence="6">
    <location>
        <begin position="46"/>
        <end position="79"/>
    </location>
</feature>
<sequence length="678" mass="76383">MAGRAAGGLGAGAGLLPLLQVLLLASPGTAWGRQLLAPGETGVVEGRKPCPSGCGTRGHCNYETGRCECPWGWDGDTCDVDTLAACKQTPDDPGGCGNWFPKNCECYRACFKMYCRYGVDTHRCRVGDVHYYAGGACWLYGNNETGTAGALARPQVSSRYPENPETETIWYDQIPEFFRKDTYDEDMRLKDARRIYLSSMHRPDIPHMQWKHTARALSRCPNGCSNGHGSCFHWEWEKEPRCMCRLGFNGTDCSGVETEKACSFSPTCGGVGTCLSGFCKCPDGRWGWGCHRSNAYLPQQPQPVPDLRSPSLTRFKIYMYDLPWEASFPHEMFEWVHARDSIYQAEEFFIENFLTDTVVRTENPYEAHLFYIPALTMYYSGNVGNSNPQIEYVINYVRQNWPFYNRSGGADHFVWTVGDRGSCFLDRWIQDDVIKVVHFGMQVQDHPWRDVRNRDYGCLQLKRDVVAPPHSDMFLDQAAGIYRDLEANQGRDPARTKLLVFAGGVGDGTEYSGGTRQTLFRLLSNASDLEGVDLISGRVPDYDQRLRASKFCFSPYGYGFGIRLAQAMQTGCIPLVIQDMVYQPFEDTMPYEEFAVRLPLRDVPRLVEILRSYSDDALAGMRMAMAKYYRAFIWQRRHRGLAYEFTLAALQRRAYSLQAAHFRGGSGGGGGGGEGSRR</sequence>
<name>A0A836BSZ9_9CHLO</name>
<evidence type="ECO:0000256" key="1">
    <source>
        <dbReference type="ARBA" id="ARBA00004323"/>
    </source>
</evidence>
<gene>
    <name evidence="7" type="ORF">HYH03_015043</name>
</gene>
<keyword evidence="4" id="KW-1015">Disulfide bond</keyword>
<dbReference type="PANTHER" id="PTHR11062">
    <property type="entry name" value="EXOSTOSIN HEPARAN SULFATE GLYCOSYLTRANSFERASE -RELATED"/>
    <property type="match status" value="1"/>
</dbReference>
<comment type="subcellular location">
    <subcellularLocation>
        <location evidence="1">Golgi apparatus membrane</location>
        <topology evidence="1">Single-pass type II membrane protein</topology>
    </subcellularLocation>
</comment>
<organism evidence="7 8">
    <name type="scientific">Edaphochlamys debaryana</name>
    <dbReference type="NCBI Taxonomy" id="47281"/>
    <lineage>
        <taxon>Eukaryota</taxon>
        <taxon>Viridiplantae</taxon>
        <taxon>Chlorophyta</taxon>
        <taxon>core chlorophytes</taxon>
        <taxon>Chlorophyceae</taxon>
        <taxon>CS clade</taxon>
        <taxon>Chlamydomonadales</taxon>
        <taxon>Chlamydomonadales incertae sedis</taxon>
        <taxon>Edaphochlamys</taxon>
    </lineage>
</organism>
<feature type="domain" description="EGF-like" evidence="6">
    <location>
        <begin position="216"/>
        <end position="254"/>
    </location>
</feature>
<evidence type="ECO:0000256" key="2">
    <source>
        <dbReference type="ARBA" id="ARBA00010271"/>
    </source>
</evidence>
<reference evidence="7" key="1">
    <citation type="journal article" date="2020" name="bioRxiv">
        <title>Comparative genomics of Chlamydomonas.</title>
        <authorList>
            <person name="Craig R.J."/>
            <person name="Hasan A.R."/>
            <person name="Ness R.W."/>
            <person name="Keightley P.D."/>
        </authorList>
    </citation>
    <scope>NUCLEOTIDE SEQUENCE</scope>
    <source>
        <strain evidence="7">CCAP 11/70</strain>
    </source>
</reference>
<feature type="chain" id="PRO_5032470233" description="EGF-like domain-containing protein" evidence="5">
    <location>
        <begin position="33"/>
        <end position="678"/>
    </location>
</feature>
<comment type="similarity">
    <text evidence="2">Belongs to the glycosyltransferase 47 family.</text>
</comment>
<feature type="signal peptide" evidence="5">
    <location>
        <begin position="1"/>
        <end position="32"/>
    </location>
</feature>
<evidence type="ECO:0000256" key="5">
    <source>
        <dbReference type="SAM" id="SignalP"/>
    </source>
</evidence>
<evidence type="ECO:0000256" key="4">
    <source>
        <dbReference type="PROSITE-ProRule" id="PRU00076"/>
    </source>
</evidence>
<comment type="caution">
    <text evidence="7">The sequence shown here is derived from an EMBL/GenBank/DDBJ whole genome shotgun (WGS) entry which is preliminary data.</text>
</comment>
<keyword evidence="3" id="KW-0333">Golgi apparatus</keyword>
<dbReference type="AlphaFoldDB" id="A0A836BSZ9"/>
<evidence type="ECO:0000256" key="3">
    <source>
        <dbReference type="ARBA" id="ARBA00023034"/>
    </source>
</evidence>
<dbReference type="OrthoDB" id="1924787at2759"/>
<dbReference type="GO" id="GO:0016757">
    <property type="term" value="F:glycosyltransferase activity"/>
    <property type="evidence" value="ECO:0007669"/>
    <property type="project" value="InterPro"/>
</dbReference>
<evidence type="ECO:0000259" key="6">
    <source>
        <dbReference type="PROSITE" id="PS50026"/>
    </source>
</evidence>
<keyword evidence="5" id="KW-0732">Signal</keyword>
<dbReference type="EMBL" id="JAEHOE010000114">
    <property type="protein sequence ID" value="KAG2486339.1"/>
    <property type="molecule type" value="Genomic_DNA"/>
</dbReference>
<dbReference type="PROSITE" id="PS01186">
    <property type="entry name" value="EGF_2"/>
    <property type="match status" value="2"/>
</dbReference>
<accession>A0A836BSZ9</accession>
<evidence type="ECO:0000313" key="8">
    <source>
        <dbReference type="Proteomes" id="UP000612055"/>
    </source>
</evidence>